<gene>
    <name evidence="2" type="ORF">Terrestrivirus2_116</name>
</gene>
<organism evidence="2">
    <name type="scientific">Terrestrivirus sp</name>
    <dbReference type="NCBI Taxonomy" id="2487775"/>
    <lineage>
        <taxon>Viruses</taxon>
        <taxon>Varidnaviria</taxon>
        <taxon>Bamfordvirae</taxon>
        <taxon>Nucleocytoviricota</taxon>
        <taxon>Megaviricetes</taxon>
        <taxon>Imitervirales</taxon>
        <taxon>Mimiviridae</taxon>
        <taxon>Klosneuvirinae</taxon>
    </lineage>
</organism>
<evidence type="ECO:0000256" key="1">
    <source>
        <dbReference type="SAM" id="MobiDB-lite"/>
    </source>
</evidence>
<feature type="compositionally biased region" description="Basic residues" evidence="1">
    <location>
        <begin position="389"/>
        <end position="401"/>
    </location>
</feature>
<accession>A0A3G4ZL97</accession>
<dbReference type="EMBL" id="MK071980">
    <property type="protein sequence ID" value="AYV75608.1"/>
    <property type="molecule type" value="Genomic_DNA"/>
</dbReference>
<dbReference type="Gene3D" id="3.30.40.10">
    <property type="entry name" value="Zinc/RING finger domain, C3HC4 (zinc finger)"/>
    <property type="match status" value="1"/>
</dbReference>
<feature type="compositionally biased region" description="Low complexity" evidence="1">
    <location>
        <begin position="375"/>
        <end position="388"/>
    </location>
</feature>
<protein>
    <submittedName>
        <fullName evidence="2">Uncharacterized protein</fullName>
    </submittedName>
</protein>
<feature type="region of interest" description="Disordered" evidence="1">
    <location>
        <begin position="350"/>
        <end position="406"/>
    </location>
</feature>
<feature type="compositionally biased region" description="Polar residues" evidence="1">
    <location>
        <begin position="350"/>
        <end position="360"/>
    </location>
</feature>
<sequence>MIKQNADIRNLQKIYRNRMRAHNEFTEFTMKNSPLFVNSSEYSIYTSNVNKSICNNVFCLENVNNVFDTIYCVVDYTKYIEKKCNDNVIKISMLTKEIIKNRQFNGYKIISVNNHEFLCLHNKTSYYYEYIFMSQNDKFTLLIGNSQCFLTTVTDEAIIQNNIVFLTNTLKLNFKNINNFYNTLNLREKFIENIRKIGLSIHYNNVYDTFIEKKNECPITMIEAPYYGFKLKCGHSMSLMAMANLYKTDKKMENAKCPFCRKKLQVNLLNSEKKEPINYKLNNNIEEIKYLHELQLSEIISEDISKYDIITENNTVFFVERNQNYDSTIPHDETLKQMVSRELDKIPNTNISINQSTITSRPVMGEPITQPPSPFSGTSRSRSISPSRNRSRSLSKNRSRSRSISPVTYKEYNPYNLRYFSQESLPLECHSPILSKKRESSILRKISDDINLFGADTESCSSGSDSDMMPELLVNTDKIKSGKYKRKQIPQPHDLMMDLVANTEKIKPVKLKSKRIPKSASKDYDSDSDLPLYFNTQINGCKRC</sequence>
<reference evidence="2" key="1">
    <citation type="submission" date="2018-10" db="EMBL/GenBank/DDBJ databases">
        <title>Hidden diversity of soil giant viruses.</title>
        <authorList>
            <person name="Schulz F."/>
            <person name="Alteio L."/>
            <person name="Goudeau D."/>
            <person name="Ryan E.M."/>
            <person name="Malmstrom R.R."/>
            <person name="Blanchard J."/>
            <person name="Woyke T."/>
        </authorList>
    </citation>
    <scope>NUCLEOTIDE SEQUENCE</scope>
    <source>
        <strain evidence="2">TEV1</strain>
    </source>
</reference>
<evidence type="ECO:0000313" key="2">
    <source>
        <dbReference type="EMBL" id="AYV75608.1"/>
    </source>
</evidence>
<dbReference type="InterPro" id="IPR013083">
    <property type="entry name" value="Znf_RING/FYVE/PHD"/>
</dbReference>
<proteinExistence type="predicted"/>
<name>A0A3G4ZL97_9VIRU</name>